<protein>
    <submittedName>
        <fullName evidence="1">Uncharacterized protein</fullName>
    </submittedName>
</protein>
<evidence type="ECO:0000313" key="1">
    <source>
        <dbReference type="EMBL" id="GMT24686.1"/>
    </source>
</evidence>
<dbReference type="EMBL" id="BTSY01000004">
    <property type="protein sequence ID" value="GMT24686.1"/>
    <property type="molecule type" value="Genomic_DNA"/>
</dbReference>
<comment type="caution">
    <text evidence="1">The sequence shown here is derived from an EMBL/GenBank/DDBJ whole genome shotgun (WGS) entry which is preliminary data.</text>
</comment>
<sequence>IGAEAHIHKDQAYKRSRSLIFVGWDRFEEDQRQVWTNVEECEIARESCFKMKDCKDDSVCLDELVREHTAVEGEQGLVEDEADHSHDLHPCTQIVHYCYGMDTHIFQRVINQRVYWQYAFEHNFNHA</sequence>
<dbReference type="Proteomes" id="UP001432322">
    <property type="component" value="Unassembled WGS sequence"/>
</dbReference>
<feature type="non-terminal residue" evidence="1">
    <location>
        <position position="1"/>
    </location>
</feature>
<name>A0AAV5VYP7_9BILA</name>
<evidence type="ECO:0000313" key="2">
    <source>
        <dbReference type="Proteomes" id="UP001432322"/>
    </source>
</evidence>
<keyword evidence="2" id="KW-1185">Reference proteome</keyword>
<proteinExistence type="predicted"/>
<gene>
    <name evidence="1" type="ORF">PFISCL1PPCAC_15983</name>
</gene>
<reference evidence="1" key="1">
    <citation type="submission" date="2023-10" db="EMBL/GenBank/DDBJ databases">
        <title>Genome assembly of Pristionchus species.</title>
        <authorList>
            <person name="Yoshida K."/>
            <person name="Sommer R.J."/>
        </authorList>
    </citation>
    <scope>NUCLEOTIDE SEQUENCE</scope>
    <source>
        <strain evidence="1">RS5133</strain>
    </source>
</reference>
<dbReference type="AlphaFoldDB" id="A0AAV5VYP7"/>
<accession>A0AAV5VYP7</accession>
<organism evidence="1 2">
    <name type="scientific">Pristionchus fissidentatus</name>
    <dbReference type="NCBI Taxonomy" id="1538716"/>
    <lineage>
        <taxon>Eukaryota</taxon>
        <taxon>Metazoa</taxon>
        <taxon>Ecdysozoa</taxon>
        <taxon>Nematoda</taxon>
        <taxon>Chromadorea</taxon>
        <taxon>Rhabditida</taxon>
        <taxon>Rhabditina</taxon>
        <taxon>Diplogasteromorpha</taxon>
        <taxon>Diplogasteroidea</taxon>
        <taxon>Neodiplogasteridae</taxon>
        <taxon>Pristionchus</taxon>
    </lineage>
</organism>